<reference evidence="1" key="1">
    <citation type="submission" date="2023-05" db="EMBL/GenBank/DDBJ databases">
        <authorList>
            <consortium name="ELIXIR-Norway"/>
        </authorList>
    </citation>
    <scope>NUCLEOTIDE SEQUENCE</scope>
</reference>
<dbReference type="Proteomes" id="UP001162501">
    <property type="component" value="Chromosome 25"/>
</dbReference>
<dbReference type="EMBL" id="OX596109">
    <property type="protein sequence ID" value="CAN0273997.1"/>
    <property type="molecule type" value="Genomic_DNA"/>
</dbReference>
<name>A0AC59Z6P5_RANTA</name>
<accession>A0AC59Z6P5</accession>
<protein>
    <submittedName>
        <fullName evidence="1">Uncharacterized protein</fullName>
    </submittedName>
</protein>
<evidence type="ECO:0000313" key="1">
    <source>
        <dbReference type="EMBL" id="CAN0273997.1"/>
    </source>
</evidence>
<reference evidence="1" key="2">
    <citation type="submission" date="2025-03" db="EMBL/GenBank/DDBJ databases">
        <authorList>
            <consortium name="ELIXIR-Norway"/>
            <consortium name="Elixir Norway"/>
        </authorList>
    </citation>
    <scope>NUCLEOTIDE SEQUENCE</scope>
</reference>
<gene>
    <name evidence="1" type="ORF">MRATA1EN22A_LOCUS14727</name>
</gene>
<organism evidence="1 2">
    <name type="scientific">Rangifer tarandus platyrhynchus</name>
    <name type="common">Svalbard reindeer</name>
    <dbReference type="NCBI Taxonomy" id="3082113"/>
    <lineage>
        <taxon>Eukaryota</taxon>
        <taxon>Metazoa</taxon>
        <taxon>Chordata</taxon>
        <taxon>Craniata</taxon>
        <taxon>Vertebrata</taxon>
        <taxon>Euteleostomi</taxon>
        <taxon>Mammalia</taxon>
        <taxon>Eutheria</taxon>
        <taxon>Laurasiatheria</taxon>
        <taxon>Artiodactyla</taxon>
        <taxon>Ruminantia</taxon>
        <taxon>Pecora</taxon>
        <taxon>Cervidae</taxon>
        <taxon>Odocoileinae</taxon>
        <taxon>Rangifer</taxon>
    </lineage>
</organism>
<sequence>MGGPGGWLASRGGGLSRLWPENGLALLAARRPSRSLLAARTRTRTFPRPGPKGGARRRAGTTSRPAGGFNPSRRAARRSASNPAVAGSSPLSHPPLAGRPSSSLSPLLAQISARLPLAGLCHRQPQPRAGASPARSGRGSAPLRTPP</sequence>
<evidence type="ECO:0000313" key="2">
    <source>
        <dbReference type="Proteomes" id="UP001162501"/>
    </source>
</evidence>
<proteinExistence type="predicted"/>